<dbReference type="GO" id="GO:0008171">
    <property type="term" value="F:O-methyltransferase activity"/>
    <property type="evidence" value="ECO:0007669"/>
    <property type="project" value="InterPro"/>
</dbReference>
<dbReference type="AlphaFoldDB" id="A0A926ZGM0"/>
<dbReference type="InterPro" id="IPR016461">
    <property type="entry name" value="COMT-like"/>
</dbReference>
<dbReference type="SUPFAM" id="SSF53335">
    <property type="entry name" value="S-adenosyl-L-methionine-dependent methyltransferases"/>
    <property type="match status" value="1"/>
</dbReference>
<proteinExistence type="predicted"/>
<dbReference type="GO" id="GO:0046983">
    <property type="term" value="F:protein dimerization activity"/>
    <property type="evidence" value="ECO:0007669"/>
    <property type="project" value="InterPro"/>
</dbReference>
<evidence type="ECO:0000313" key="7">
    <source>
        <dbReference type="Proteomes" id="UP000641646"/>
    </source>
</evidence>
<keyword evidence="2" id="KW-0808">Transferase</keyword>
<organism evidence="6 7">
    <name type="scientific">Aerosakkonema funiforme FACHB-1375</name>
    <dbReference type="NCBI Taxonomy" id="2949571"/>
    <lineage>
        <taxon>Bacteria</taxon>
        <taxon>Bacillati</taxon>
        <taxon>Cyanobacteriota</taxon>
        <taxon>Cyanophyceae</taxon>
        <taxon>Oscillatoriophycideae</taxon>
        <taxon>Aerosakkonematales</taxon>
        <taxon>Aerosakkonemataceae</taxon>
        <taxon>Aerosakkonema</taxon>
    </lineage>
</organism>
<evidence type="ECO:0000256" key="4">
    <source>
        <dbReference type="PIRSR" id="PIRSR005739-1"/>
    </source>
</evidence>
<keyword evidence="1 6" id="KW-0489">Methyltransferase</keyword>
<comment type="caution">
    <text evidence="6">The sequence shown here is derived from an EMBL/GenBank/DDBJ whole genome shotgun (WGS) entry which is preliminary data.</text>
</comment>
<evidence type="ECO:0000256" key="1">
    <source>
        <dbReference type="ARBA" id="ARBA00022603"/>
    </source>
</evidence>
<dbReference type="Pfam" id="PF00891">
    <property type="entry name" value="Methyltransf_2"/>
    <property type="match status" value="1"/>
</dbReference>
<keyword evidence="3" id="KW-0949">S-adenosyl-L-methionine</keyword>
<dbReference type="PANTHER" id="PTHR11746">
    <property type="entry name" value="O-METHYLTRANSFERASE"/>
    <property type="match status" value="1"/>
</dbReference>
<dbReference type="Gene3D" id="3.40.50.150">
    <property type="entry name" value="Vaccinia Virus protein VP39"/>
    <property type="match status" value="1"/>
</dbReference>
<reference evidence="6" key="2">
    <citation type="submission" date="2020-08" db="EMBL/GenBank/DDBJ databases">
        <authorList>
            <person name="Chen M."/>
            <person name="Teng W."/>
            <person name="Zhao L."/>
            <person name="Hu C."/>
            <person name="Zhou Y."/>
            <person name="Han B."/>
            <person name="Song L."/>
            <person name="Shu W."/>
        </authorList>
    </citation>
    <scope>NUCLEOTIDE SEQUENCE</scope>
    <source>
        <strain evidence="6">FACHB-1375</strain>
    </source>
</reference>
<dbReference type="InterPro" id="IPR036390">
    <property type="entry name" value="WH_DNA-bd_sf"/>
</dbReference>
<dbReference type="PIRSF" id="PIRSF005739">
    <property type="entry name" value="O-mtase"/>
    <property type="match status" value="1"/>
</dbReference>
<dbReference type="GO" id="GO:0032259">
    <property type="term" value="P:methylation"/>
    <property type="evidence" value="ECO:0007669"/>
    <property type="project" value="UniProtKB-KW"/>
</dbReference>
<evidence type="ECO:0000256" key="2">
    <source>
        <dbReference type="ARBA" id="ARBA00022679"/>
    </source>
</evidence>
<dbReference type="SUPFAM" id="SSF46785">
    <property type="entry name" value="Winged helix' DNA-binding domain"/>
    <property type="match status" value="1"/>
</dbReference>
<reference evidence="6" key="1">
    <citation type="journal article" date="2015" name="ISME J.">
        <title>Draft Genome Sequence of Streptomyces incarnatus NRRL8089, which Produces the Nucleoside Antibiotic Sinefungin.</title>
        <authorList>
            <person name="Oshima K."/>
            <person name="Hattori M."/>
            <person name="Shimizu H."/>
            <person name="Fukuda K."/>
            <person name="Nemoto M."/>
            <person name="Inagaki K."/>
            <person name="Tamura T."/>
        </authorList>
    </citation>
    <scope>NUCLEOTIDE SEQUENCE</scope>
    <source>
        <strain evidence="6">FACHB-1375</strain>
    </source>
</reference>
<evidence type="ECO:0000259" key="5">
    <source>
        <dbReference type="Pfam" id="PF00891"/>
    </source>
</evidence>
<dbReference type="PROSITE" id="PS51683">
    <property type="entry name" value="SAM_OMT_II"/>
    <property type="match status" value="1"/>
</dbReference>
<dbReference type="InterPro" id="IPR036388">
    <property type="entry name" value="WH-like_DNA-bd_sf"/>
</dbReference>
<protein>
    <submittedName>
        <fullName evidence="6">Methyltransferase</fullName>
    </submittedName>
</protein>
<feature type="domain" description="O-methyltransferase C-terminal" evidence="5">
    <location>
        <begin position="140"/>
        <end position="324"/>
    </location>
</feature>
<dbReference type="InterPro" id="IPR029063">
    <property type="entry name" value="SAM-dependent_MTases_sf"/>
</dbReference>
<dbReference type="RefSeq" id="WP_190465190.1">
    <property type="nucleotide sequence ID" value="NZ_JACJPW010000035.1"/>
</dbReference>
<dbReference type="Proteomes" id="UP000641646">
    <property type="component" value="Unassembled WGS sequence"/>
</dbReference>
<dbReference type="Gene3D" id="1.10.10.10">
    <property type="entry name" value="Winged helix-like DNA-binding domain superfamily/Winged helix DNA-binding domain"/>
    <property type="match status" value="1"/>
</dbReference>
<feature type="active site" description="Proton acceptor" evidence="4">
    <location>
        <position position="253"/>
    </location>
</feature>
<evidence type="ECO:0000313" key="6">
    <source>
        <dbReference type="EMBL" id="MBD2182378.1"/>
    </source>
</evidence>
<evidence type="ECO:0000256" key="3">
    <source>
        <dbReference type="ARBA" id="ARBA00022691"/>
    </source>
</evidence>
<gene>
    <name evidence="6" type="ORF">H6G03_14955</name>
</gene>
<keyword evidence="7" id="KW-1185">Reference proteome</keyword>
<sequence length="345" mass="38320">MSQQTCVNIQKPKTDEGLLWNILLAGQAHRVLLVAHNLKLFSVLAEKPLSFGEICDKLKIASRPAFAILSVLTSIGLIDVTEDSYCLTLLAREYLLENSHTYFGGFLDLMIVNDELVSSFDSLKQAVLTNSQQLAENRQFKSFEEQVAAARNFTYGMHGHSMGAALAWPELLNLSEYKQLLDIAGGSGAHSIGVVLKWPQLQATVFDLQPVCEVAQEFVTRYGLQSQVRTFVGDMWKDSFPPADLHFYSDIYHDWSPEQGQFLTQKSFESLLPGGRIIIHEMLYDDSKKGPFTVAAYNVGMLVGMQGQQYSGAELSAMLAEVGFTEIEVKPSTGYWSIVTGCKPK</sequence>
<dbReference type="InterPro" id="IPR001077">
    <property type="entry name" value="COMT_C"/>
</dbReference>
<dbReference type="EMBL" id="JACJPW010000035">
    <property type="protein sequence ID" value="MBD2182378.1"/>
    <property type="molecule type" value="Genomic_DNA"/>
</dbReference>
<accession>A0A926ZGM0</accession>
<name>A0A926ZGM0_9CYAN</name>